<organism evidence="2 3">
    <name type="scientific">Pedobacter chinensis</name>
    <dbReference type="NCBI Taxonomy" id="2282421"/>
    <lineage>
        <taxon>Bacteria</taxon>
        <taxon>Pseudomonadati</taxon>
        <taxon>Bacteroidota</taxon>
        <taxon>Sphingobacteriia</taxon>
        <taxon>Sphingobacteriales</taxon>
        <taxon>Sphingobacteriaceae</taxon>
        <taxon>Pedobacter</taxon>
    </lineage>
</organism>
<evidence type="ECO:0000313" key="3">
    <source>
        <dbReference type="Proteomes" id="UP000253961"/>
    </source>
</evidence>
<reference evidence="2 3" key="1">
    <citation type="submission" date="2018-07" db="EMBL/GenBank/DDBJ databases">
        <title>Pedobacter sp. nov., isolated from soil.</title>
        <authorList>
            <person name="Zhou L.Y."/>
            <person name="Du Z.J."/>
        </authorList>
    </citation>
    <scope>NUCLEOTIDE SEQUENCE [LARGE SCALE GENOMIC DNA]</scope>
    <source>
        <strain evidence="2 3">JDX94</strain>
    </source>
</reference>
<dbReference type="EMBL" id="QPKV01000015">
    <property type="protein sequence ID" value="RDC54245.1"/>
    <property type="molecule type" value="Genomic_DNA"/>
</dbReference>
<dbReference type="Pfam" id="PF14897">
    <property type="entry name" value="EpsG"/>
    <property type="match status" value="1"/>
</dbReference>
<keyword evidence="1" id="KW-0812">Transmembrane</keyword>
<keyword evidence="1" id="KW-0472">Membrane</keyword>
<protein>
    <submittedName>
        <fullName evidence="2">EpsG family protein</fullName>
    </submittedName>
</protein>
<feature type="transmembrane region" description="Helical" evidence="1">
    <location>
        <begin position="239"/>
        <end position="258"/>
    </location>
</feature>
<keyword evidence="1" id="KW-1133">Transmembrane helix</keyword>
<keyword evidence="3" id="KW-1185">Reference proteome</keyword>
<feature type="transmembrane region" description="Helical" evidence="1">
    <location>
        <begin position="157"/>
        <end position="180"/>
    </location>
</feature>
<dbReference type="RefSeq" id="WP_115404904.1">
    <property type="nucleotide sequence ID" value="NZ_QPKV01000015.1"/>
</dbReference>
<dbReference type="OrthoDB" id="6631730at2"/>
<feature type="transmembrane region" description="Helical" evidence="1">
    <location>
        <begin position="300"/>
        <end position="317"/>
    </location>
</feature>
<feature type="transmembrane region" description="Helical" evidence="1">
    <location>
        <begin position="270"/>
        <end position="288"/>
    </location>
</feature>
<comment type="caution">
    <text evidence="2">The sequence shown here is derived from an EMBL/GenBank/DDBJ whole genome shotgun (WGS) entry which is preliminary data.</text>
</comment>
<dbReference type="InterPro" id="IPR049458">
    <property type="entry name" value="EpsG-like"/>
</dbReference>
<dbReference type="AlphaFoldDB" id="A0A369PSI7"/>
<evidence type="ECO:0000313" key="2">
    <source>
        <dbReference type="EMBL" id="RDC54245.1"/>
    </source>
</evidence>
<feature type="transmembrane region" description="Helical" evidence="1">
    <location>
        <begin position="67"/>
        <end position="84"/>
    </location>
</feature>
<feature type="transmembrane region" description="Helical" evidence="1">
    <location>
        <begin position="192"/>
        <end position="219"/>
    </location>
</feature>
<dbReference type="Proteomes" id="UP000253961">
    <property type="component" value="Unassembled WGS sequence"/>
</dbReference>
<feature type="transmembrane region" description="Helical" evidence="1">
    <location>
        <begin position="90"/>
        <end position="122"/>
    </location>
</feature>
<sequence length="345" mass="39881">MIIILIILFVAVSILSFLPLESNLILKESLFFVLGLILMVIAAFRGEGVDRDYTTYIELYHTSVYEINIEVFFLLIASIVRNLFFDNVLFLFLIYAMIGVGLKFFAIHELTSLWFLSVLIYISNFYMLHEMTQIRAGAASGILLLCIKPIYERNFKLFLILVILGVCFHYSAIVIIPLYFINSNKSNMLRYLLLVPIAYVLYFLRITLSTVLATLPIPAIQSKVIAYNALMASGEMTEINIFNFLFLFKIILCFFLIWRLQSIAAKNKYFIILLKIYIIALSTFVLFSDFPTLAFRITELLQVVEVILIPLIVYAFVEKRWATLLPISFAALLMWLIIFYTKIIM</sequence>
<feature type="transmembrane region" description="Helical" evidence="1">
    <location>
        <begin position="29"/>
        <end position="46"/>
    </location>
</feature>
<evidence type="ECO:0000256" key="1">
    <source>
        <dbReference type="SAM" id="Phobius"/>
    </source>
</evidence>
<proteinExistence type="predicted"/>
<gene>
    <name evidence="2" type="ORF">DU508_22420</name>
</gene>
<accession>A0A369PSI7</accession>
<feature type="transmembrane region" description="Helical" evidence="1">
    <location>
        <begin position="324"/>
        <end position="344"/>
    </location>
</feature>
<name>A0A369PSI7_9SPHI</name>